<dbReference type="AlphaFoldDB" id="X1UAL2"/>
<reference evidence="2" key="1">
    <citation type="journal article" date="2014" name="Front. Microbiol.">
        <title>High frequency of phylogenetically diverse reductive dehalogenase-homologous genes in deep subseafloor sedimentary metagenomes.</title>
        <authorList>
            <person name="Kawai M."/>
            <person name="Futagami T."/>
            <person name="Toyoda A."/>
            <person name="Takaki Y."/>
            <person name="Nishi S."/>
            <person name="Hori S."/>
            <person name="Arai W."/>
            <person name="Tsubouchi T."/>
            <person name="Morono Y."/>
            <person name="Uchiyama I."/>
            <person name="Ito T."/>
            <person name="Fujiyama A."/>
            <person name="Inagaki F."/>
            <person name="Takami H."/>
        </authorList>
    </citation>
    <scope>NUCLEOTIDE SEQUENCE</scope>
    <source>
        <strain evidence="2">Expedition CK06-06</strain>
    </source>
</reference>
<dbReference type="SUPFAM" id="SSF52335">
    <property type="entry name" value="Methylglyoxal synthase-like"/>
    <property type="match status" value="1"/>
</dbReference>
<dbReference type="Pfam" id="PF02142">
    <property type="entry name" value="MGS"/>
    <property type="match status" value="1"/>
</dbReference>
<organism evidence="2">
    <name type="scientific">marine sediment metagenome</name>
    <dbReference type="NCBI Taxonomy" id="412755"/>
    <lineage>
        <taxon>unclassified sequences</taxon>
        <taxon>metagenomes</taxon>
        <taxon>ecological metagenomes</taxon>
    </lineage>
</organism>
<dbReference type="PROSITE" id="PS51855">
    <property type="entry name" value="MGS"/>
    <property type="match status" value="1"/>
</dbReference>
<comment type="caution">
    <text evidence="2">The sequence shown here is derived from an EMBL/GenBank/DDBJ whole genome shotgun (WGS) entry which is preliminary data.</text>
</comment>
<evidence type="ECO:0000313" key="2">
    <source>
        <dbReference type="EMBL" id="GAI96905.1"/>
    </source>
</evidence>
<feature type="non-terminal residue" evidence="2">
    <location>
        <position position="1"/>
    </location>
</feature>
<dbReference type="InterPro" id="IPR011607">
    <property type="entry name" value="MGS-like_dom"/>
</dbReference>
<name>X1UAL2_9ZZZZ</name>
<gene>
    <name evidence="2" type="ORF">S12H4_35202</name>
</gene>
<protein>
    <recommendedName>
        <fullName evidence="1">MGS-like domain-containing protein</fullName>
    </recommendedName>
</protein>
<feature type="domain" description="MGS-like" evidence="1">
    <location>
        <begin position="1"/>
        <end position="69"/>
    </location>
</feature>
<proteinExistence type="predicted"/>
<dbReference type="Gene3D" id="3.40.50.1380">
    <property type="entry name" value="Methylglyoxal synthase-like domain"/>
    <property type="match status" value="1"/>
</dbReference>
<dbReference type="EMBL" id="BARW01020888">
    <property type="protein sequence ID" value="GAI96905.1"/>
    <property type="molecule type" value="Genomic_DNA"/>
</dbReference>
<sequence length="69" mass="7558">DMIKNGEIDLIINTPEGGSARSDGYYMRTAAVLHNVPSITTLSAASALLQGIYEMKKNTKIRVKAIQDY</sequence>
<accession>X1UAL2</accession>
<dbReference type="InterPro" id="IPR036914">
    <property type="entry name" value="MGS-like_dom_sf"/>
</dbReference>
<evidence type="ECO:0000259" key="1">
    <source>
        <dbReference type="PROSITE" id="PS51855"/>
    </source>
</evidence>